<evidence type="ECO:0000313" key="2">
    <source>
        <dbReference type="EMBL" id="VDI81046.1"/>
    </source>
</evidence>
<evidence type="ECO:0000313" key="3">
    <source>
        <dbReference type="Proteomes" id="UP000596742"/>
    </source>
</evidence>
<proteinExistence type="predicted"/>
<accession>A0A8B6HJR1</accession>
<keyword evidence="3" id="KW-1185">Reference proteome</keyword>
<dbReference type="EMBL" id="UYJE01010226">
    <property type="protein sequence ID" value="VDI81046.1"/>
    <property type="molecule type" value="Genomic_DNA"/>
</dbReference>
<gene>
    <name evidence="2" type="ORF">MGAL_10B014047</name>
</gene>
<comment type="caution">
    <text evidence="2">The sequence shown here is derived from an EMBL/GenBank/DDBJ whole genome shotgun (WGS) entry which is preliminary data.</text>
</comment>
<name>A0A8B6HJR1_MYTGA</name>
<organism evidence="2 3">
    <name type="scientific">Mytilus galloprovincialis</name>
    <name type="common">Mediterranean mussel</name>
    <dbReference type="NCBI Taxonomy" id="29158"/>
    <lineage>
        <taxon>Eukaryota</taxon>
        <taxon>Metazoa</taxon>
        <taxon>Spiralia</taxon>
        <taxon>Lophotrochozoa</taxon>
        <taxon>Mollusca</taxon>
        <taxon>Bivalvia</taxon>
        <taxon>Autobranchia</taxon>
        <taxon>Pteriomorphia</taxon>
        <taxon>Mytilida</taxon>
        <taxon>Mytiloidea</taxon>
        <taxon>Mytilidae</taxon>
        <taxon>Mytilinae</taxon>
        <taxon>Mytilus</taxon>
    </lineage>
</organism>
<dbReference type="Proteomes" id="UP000596742">
    <property type="component" value="Unassembled WGS sequence"/>
</dbReference>
<evidence type="ECO:0000256" key="1">
    <source>
        <dbReference type="SAM" id="MobiDB-lite"/>
    </source>
</evidence>
<feature type="compositionally biased region" description="Basic and acidic residues" evidence="1">
    <location>
        <begin position="17"/>
        <end position="47"/>
    </location>
</feature>
<dbReference type="AlphaFoldDB" id="A0A8B6HJR1"/>
<reference evidence="2" key="1">
    <citation type="submission" date="2018-11" db="EMBL/GenBank/DDBJ databases">
        <authorList>
            <person name="Alioto T."/>
            <person name="Alioto T."/>
        </authorList>
    </citation>
    <scope>NUCLEOTIDE SEQUENCE</scope>
</reference>
<protein>
    <submittedName>
        <fullName evidence="2">Uncharacterized protein</fullName>
    </submittedName>
</protein>
<feature type="region of interest" description="Disordered" evidence="1">
    <location>
        <begin position="1"/>
        <end position="52"/>
    </location>
</feature>
<sequence>MSTEDLRQHMRRNLQNLKDEKQKAKLENDLKNIPDNKLRDRMKHMDAIRNTGKTADIEDMSIEEMRQRLMTYLEIFQDQEKKTIAQQKLQSMSDNEIKERMKGMMVAMNKRRKRSKGVYVL</sequence>